<dbReference type="PANTHER" id="PTHR35005:SF1">
    <property type="entry name" value="2-AMINO-5-FORMYLAMINO-6-RIBOSYLAMINOPYRIMIDIN-4(3H)-ONE 5'-MONOPHOSPHATE DEFORMYLASE"/>
    <property type="match status" value="1"/>
</dbReference>
<evidence type="ECO:0000256" key="3">
    <source>
        <dbReference type="ARBA" id="ARBA00022801"/>
    </source>
</evidence>
<evidence type="ECO:0000256" key="5">
    <source>
        <dbReference type="ARBA" id="ARBA00024029"/>
    </source>
</evidence>
<comment type="cofactor">
    <cofactor evidence="1">
        <name>Zn(2+)</name>
        <dbReference type="ChEBI" id="CHEBI:29105"/>
    </cofactor>
</comment>
<keyword evidence="4" id="KW-0862">Zinc</keyword>
<dbReference type="InterPro" id="IPR024087">
    <property type="entry name" value="Creatininase-like_sf"/>
</dbReference>
<gene>
    <name evidence="6" type="ORF">A2008_13890</name>
</gene>
<evidence type="ECO:0008006" key="8">
    <source>
        <dbReference type="Google" id="ProtNLM"/>
    </source>
</evidence>
<dbReference type="InterPro" id="IPR003785">
    <property type="entry name" value="Creatininase/forma_Hydrolase"/>
</dbReference>
<dbReference type="PANTHER" id="PTHR35005">
    <property type="entry name" value="3-DEHYDRO-SCYLLO-INOSOSE HYDROLASE"/>
    <property type="match status" value="1"/>
</dbReference>
<evidence type="ECO:0000256" key="4">
    <source>
        <dbReference type="ARBA" id="ARBA00022833"/>
    </source>
</evidence>
<keyword evidence="2" id="KW-0479">Metal-binding</keyword>
<name>A0A1F7WJX3_9BACT</name>
<evidence type="ECO:0000313" key="6">
    <source>
        <dbReference type="EMBL" id="OGM02448.1"/>
    </source>
</evidence>
<dbReference type="Gene3D" id="3.40.50.10310">
    <property type="entry name" value="Creatininase"/>
    <property type="match status" value="1"/>
</dbReference>
<dbReference type="EMBL" id="MGFH01000208">
    <property type="protein sequence ID" value="OGM02448.1"/>
    <property type="molecule type" value="Genomic_DNA"/>
</dbReference>
<keyword evidence="3" id="KW-0378">Hydrolase</keyword>
<reference evidence="6 7" key="1">
    <citation type="journal article" date="2016" name="Nat. Commun.">
        <title>Thousands of microbial genomes shed light on interconnected biogeochemical processes in an aquifer system.</title>
        <authorList>
            <person name="Anantharaman K."/>
            <person name="Brown C.T."/>
            <person name="Hug L.A."/>
            <person name="Sharon I."/>
            <person name="Castelle C.J."/>
            <person name="Probst A.J."/>
            <person name="Thomas B.C."/>
            <person name="Singh A."/>
            <person name="Wilkins M.J."/>
            <person name="Karaoz U."/>
            <person name="Brodie E.L."/>
            <person name="Williams K.H."/>
            <person name="Hubbard S.S."/>
            <person name="Banfield J.F."/>
        </authorList>
    </citation>
    <scope>NUCLEOTIDE SEQUENCE [LARGE SCALE GENOMIC DNA]</scope>
</reference>
<dbReference type="STRING" id="1817813.A2008_13890"/>
<dbReference type="GO" id="GO:0046872">
    <property type="term" value="F:metal ion binding"/>
    <property type="evidence" value="ECO:0007669"/>
    <property type="project" value="UniProtKB-KW"/>
</dbReference>
<evidence type="ECO:0000256" key="1">
    <source>
        <dbReference type="ARBA" id="ARBA00001947"/>
    </source>
</evidence>
<sequence length="293" mass="32618">MKFEYLTHEELSALDFNKCHLILPVGPFEQHGPHLPVTTDIVIARYLAESVCETMKIEKYEHCGVEAPAFTYAPAAISDGIGLTPQLKPESFTAYLAEVLVQYAAIGFKKIVVITHHFELKFVKSVIAAIAACEAKCPGVRIVEPLSAYYYSGEYNAALEKYIKSKKNSEEKQDEIYKSYSDIDFKKEIHADIKETSLMMYLLPRVVKSDTLSSLPPFLANPAAEFLKLNFTFKSMGAEAGYIGSPARSSIFLGELIFKQLRTCVLKSSKNLAEGNPQENAIPLYIKAVLTVI</sequence>
<dbReference type="Pfam" id="PF02633">
    <property type="entry name" value="Creatininase"/>
    <property type="match status" value="1"/>
</dbReference>
<protein>
    <recommendedName>
        <fullName evidence="8">Creatinine amidohydrolase</fullName>
    </recommendedName>
</protein>
<accession>A0A1F7WJX3</accession>
<evidence type="ECO:0000313" key="7">
    <source>
        <dbReference type="Proteomes" id="UP000178735"/>
    </source>
</evidence>
<organism evidence="6 7">
    <name type="scientific">Candidatus Wallbacteria bacterium GWC2_49_35</name>
    <dbReference type="NCBI Taxonomy" id="1817813"/>
    <lineage>
        <taxon>Bacteria</taxon>
        <taxon>Candidatus Walliibacteriota</taxon>
    </lineage>
</organism>
<proteinExistence type="inferred from homology"/>
<comment type="similarity">
    <text evidence="5">Belongs to the creatininase superfamily.</text>
</comment>
<comment type="caution">
    <text evidence="6">The sequence shown here is derived from an EMBL/GenBank/DDBJ whole genome shotgun (WGS) entry which is preliminary data.</text>
</comment>
<evidence type="ECO:0000256" key="2">
    <source>
        <dbReference type="ARBA" id="ARBA00022723"/>
    </source>
</evidence>
<dbReference type="Proteomes" id="UP000178735">
    <property type="component" value="Unassembled WGS sequence"/>
</dbReference>
<dbReference type="SUPFAM" id="SSF102215">
    <property type="entry name" value="Creatininase"/>
    <property type="match status" value="1"/>
</dbReference>
<dbReference type="AlphaFoldDB" id="A0A1F7WJX3"/>
<dbReference type="GO" id="GO:0016811">
    <property type="term" value="F:hydrolase activity, acting on carbon-nitrogen (but not peptide) bonds, in linear amides"/>
    <property type="evidence" value="ECO:0007669"/>
    <property type="project" value="TreeGrafter"/>
</dbReference>
<dbReference type="GO" id="GO:0009231">
    <property type="term" value="P:riboflavin biosynthetic process"/>
    <property type="evidence" value="ECO:0007669"/>
    <property type="project" value="TreeGrafter"/>
</dbReference>